<name>A0ABV8XUE9_9MICC</name>
<feature type="compositionally biased region" description="Basic and acidic residues" evidence="11">
    <location>
        <begin position="391"/>
        <end position="411"/>
    </location>
</feature>
<evidence type="ECO:0000256" key="9">
    <source>
        <dbReference type="ARBA" id="ARBA00048679"/>
    </source>
</evidence>
<evidence type="ECO:0000259" key="13">
    <source>
        <dbReference type="PROSITE" id="PS50011"/>
    </source>
</evidence>
<evidence type="ECO:0000256" key="1">
    <source>
        <dbReference type="ARBA" id="ARBA00012513"/>
    </source>
</evidence>
<evidence type="ECO:0000259" key="14">
    <source>
        <dbReference type="PROSITE" id="PS51178"/>
    </source>
</evidence>
<evidence type="ECO:0000256" key="11">
    <source>
        <dbReference type="SAM" id="MobiDB-lite"/>
    </source>
</evidence>
<feature type="domain" description="Protein kinase" evidence="13">
    <location>
        <begin position="11"/>
        <end position="278"/>
    </location>
</feature>
<dbReference type="EC" id="2.7.11.1" evidence="1"/>
<feature type="region of interest" description="Disordered" evidence="11">
    <location>
        <begin position="616"/>
        <end position="716"/>
    </location>
</feature>
<dbReference type="PROSITE" id="PS51178">
    <property type="entry name" value="PASTA"/>
    <property type="match status" value="2"/>
</dbReference>
<accession>A0ABV8XUE9</accession>
<keyword evidence="16" id="KW-1185">Reference proteome</keyword>
<dbReference type="InterPro" id="IPR008271">
    <property type="entry name" value="Ser/Thr_kinase_AS"/>
</dbReference>
<evidence type="ECO:0000256" key="3">
    <source>
        <dbReference type="ARBA" id="ARBA00022679"/>
    </source>
</evidence>
<dbReference type="InterPro" id="IPR005543">
    <property type="entry name" value="PASTA_dom"/>
</dbReference>
<feature type="region of interest" description="Disordered" evidence="11">
    <location>
        <begin position="279"/>
        <end position="304"/>
    </location>
</feature>
<dbReference type="Pfam" id="PF03793">
    <property type="entry name" value="PASTA"/>
    <property type="match status" value="3"/>
</dbReference>
<evidence type="ECO:0000256" key="6">
    <source>
        <dbReference type="ARBA" id="ARBA00022777"/>
    </source>
</evidence>
<evidence type="ECO:0000256" key="8">
    <source>
        <dbReference type="ARBA" id="ARBA00047899"/>
    </source>
</evidence>
<feature type="transmembrane region" description="Helical" evidence="12">
    <location>
        <begin position="419"/>
        <end position="440"/>
    </location>
</feature>
<feature type="domain" description="PASTA" evidence="14">
    <location>
        <begin position="583"/>
        <end position="650"/>
    </location>
</feature>
<evidence type="ECO:0000256" key="10">
    <source>
        <dbReference type="PROSITE-ProRule" id="PRU10141"/>
    </source>
</evidence>
<keyword evidence="12" id="KW-0472">Membrane</keyword>
<dbReference type="Gene3D" id="1.10.510.10">
    <property type="entry name" value="Transferase(Phosphotransferase) domain 1"/>
    <property type="match status" value="1"/>
</dbReference>
<dbReference type="Gene3D" id="3.30.10.20">
    <property type="match status" value="3"/>
</dbReference>
<dbReference type="CDD" id="cd14014">
    <property type="entry name" value="STKc_PknB_like"/>
    <property type="match status" value="1"/>
</dbReference>
<dbReference type="CDD" id="cd06577">
    <property type="entry name" value="PASTA_pknB"/>
    <property type="match status" value="3"/>
</dbReference>
<keyword evidence="4" id="KW-0677">Repeat</keyword>
<evidence type="ECO:0000256" key="7">
    <source>
        <dbReference type="ARBA" id="ARBA00022840"/>
    </source>
</evidence>
<dbReference type="SUPFAM" id="SSF56112">
    <property type="entry name" value="Protein kinase-like (PK-like)"/>
    <property type="match status" value="1"/>
</dbReference>
<keyword evidence="2" id="KW-0723">Serine/threonine-protein kinase</keyword>
<keyword evidence="7 10" id="KW-0067">ATP-binding</keyword>
<evidence type="ECO:0000256" key="4">
    <source>
        <dbReference type="ARBA" id="ARBA00022737"/>
    </source>
</evidence>
<dbReference type="InterPro" id="IPR000719">
    <property type="entry name" value="Prot_kinase_dom"/>
</dbReference>
<protein>
    <recommendedName>
        <fullName evidence="1">non-specific serine/threonine protein kinase</fullName>
        <ecNumber evidence="1">2.7.11.1</ecNumber>
    </recommendedName>
</protein>
<sequence length="716" mass="75391">MPHQRILNGRYEVGDLIGRGGMADVFQGRDQKLGRRIAIKLMRPDLARDPQFQSRFRREAQSSAALNHPNIVSVFDTGEERFEDGAYEGVACPFMVMEFVDGRTLRDLLRHEEITVDQAIEWTSGVLAALNYSHEEGIVHRDIKPANIMVTKSGAVKVMDFGIARALSDSAATMTQTQAVVGTAQYLSPEQARGESVDSRSDLYSAGCLLFELLTGRPPFVGDSAVAVAYQHVREEPPVPSTLNPTVSPALDAVVSRALSKDRVDRFQSGLEFRASLNRAAEQPDAGPAQHSSRSAAAGGRSGGIAGPTAGSAAGAAAGAAAVGMYPDGATEAMTAVSPRPERETRAMAAVGNEPGSEPRTERYSGLSGDPYSNQQTGDLSAPTAATPPAPREDTGHLLDLRDEPRADGQPKKRKAHRVWVPILVVILALAAVAGGWFLMEELNRRNVEANQVTVPSVTEMTQIEAQNALTSAELRPILEEVHDDEVQRDLAVGTEPDSGTIVQKNQEITLFISKGPEQVEISADLAGQSEATARDTLEGLGLSISSVRYVPSADVPRDRLVGTSPELGATVRSGSSVELQMSSGNIGVPNLVGLTQEEARAALQELGLQMTVSEVEREAPVEPGTVVGQEQPEGTEVPQDSSVTVEVAKAPEEPSASPSPSPSPSPSSESPSGSPSPSDSASDSPSESPSPTESSAGASGSQPTGPGNNRGRGSG</sequence>
<comment type="caution">
    <text evidence="15">The sequence shown here is derived from an EMBL/GenBank/DDBJ whole genome shotgun (WGS) entry which is preliminary data.</text>
</comment>
<feature type="binding site" evidence="10">
    <location>
        <position position="40"/>
    </location>
    <ligand>
        <name>ATP</name>
        <dbReference type="ChEBI" id="CHEBI:30616"/>
    </ligand>
</feature>
<evidence type="ECO:0000313" key="16">
    <source>
        <dbReference type="Proteomes" id="UP001595965"/>
    </source>
</evidence>
<gene>
    <name evidence="15" type="ORF">ACFO0K_05950</name>
</gene>
<organism evidence="15 16">
    <name type="scientific">Citricoccus alkalitolerans</name>
    <dbReference type="NCBI Taxonomy" id="246603"/>
    <lineage>
        <taxon>Bacteria</taxon>
        <taxon>Bacillati</taxon>
        <taxon>Actinomycetota</taxon>
        <taxon>Actinomycetes</taxon>
        <taxon>Micrococcales</taxon>
        <taxon>Micrococcaceae</taxon>
        <taxon>Citricoccus</taxon>
    </lineage>
</organism>
<evidence type="ECO:0000256" key="5">
    <source>
        <dbReference type="ARBA" id="ARBA00022741"/>
    </source>
</evidence>
<keyword evidence="12" id="KW-1133">Transmembrane helix</keyword>
<dbReference type="Proteomes" id="UP001595965">
    <property type="component" value="Unassembled WGS sequence"/>
</dbReference>
<keyword evidence="6" id="KW-0418">Kinase</keyword>
<dbReference type="PROSITE" id="PS00107">
    <property type="entry name" value="PROTEIN_KINASE_ATP"/>
    <property type="match status" value="1"/>
</dbReference>
<evidence type="ECO:0000256" key="12">
    <source>
        <dbReference type="SAM" id="Phobius"/>
    </source>
</evidence>
<proteinExistence type="predicted"/>
<comment type="catalytic activity">
    <reaction evidence="8">
        <text>L-threonyl-[protein] + ATP = O-phospho-L-threonyl-[protein] + ADP + H(+)</text>
        <dbReference type="Rhea" id="RHEA:46608"/>
        <dbReference type="Rhea" id="RHEA-COMP:11060"/>
        <dbReference type="Rhea" id="RHEA-COMP:11605"/>
        <dbReference type="ChEBI" id="CHEBI:15378"/>
        <dbReference type="ChEBI" id="CHEBI:30013"/>
        <dbReference type="ChEBI" id="CHEBI:30616"/>
        <dbReference type="ChEBI" id="CHEBI:61977"/>
        <dbReference type="ChEBI" id="CHEBI:456216"/>
        <dbReference type="EC" id="2.7.11.1"/>
    </reaction>
</comment>
<dbReference type="InterPro" id="IPR011009">
    <property type="entry name" value="Kinase-like_dom_sf"/>
</dbReference>
<reference evidence="16" key="1">
    <citation type="journal article" date="2019" name="Int. J. Syst. Evol. Microbiol.">
        <title>The Global Catalogue of Microorganisms (GCM) 10K type strain sequencing project: providing services to taxonomists for standard genome sequencing and annotation.</title>
        <authorList>
            <consortium name="The Broad Institute Genomics Platform"/>
            <consortium name="The Broad Institute Genome Sequencing Center for Infectious Disease"/>
            <person name="Wu L."/>
            <person name="Ma J."/>
        </authorList>
    </citation>
    <scope>NUCLEOTIDE SEQUENCE [LARGE SCALE GENOMIC DNA]</scope>
    <source>
        <strain evidence="16">CGMCC 1.12125</strain>
    </source>
</reference>
<dbReference type="RefSeq" id="WP_344228757.1">
    <property type="nucleotide sequence ID" value="NZ_BAAALH010000002.1"/>
</dbReference>
<dbReference type="PANTHER" id="PTHR43289:SF6">
    <property type="entry name" value="SERINE_THREONINE-PROTEIN KINASE NEKL-3"/>
    <property type="match status" value="1"/>
</dbReference>
<comment type="catalytic activity">
    <reaction evidence="9">
        <text>L-seryl-[protein] + ATP = O-phospho-L-seryl-[protein] + ADP + H(+)</text>
        <dbReference type="Rhea" id="RHEA:17989"/>
        <dbReference type="Rhea" id="RHEA-COMP:9863"/>
        <dbReference type="Rhea" id="RHEA-COMP:11604"/>
        <dbReference type="ChEBI" id="CHEBI:15378"/>
        <dbReference type="ChEBI" id="CHEBI:29999"/>
        <dbReference type="ChEBI" id="CHEBI:30616"/>
        <dbReference type="ChEBI" id="CHEBI:83421"/>
        <dbReference type="ChEBI" id="CHEBI:456216"/>
        <dbReference type="EC" id="2.7.11.1"/>
    </reaction>
</comment>
<dbReference type="SMART" id="SM00740">
    <property type="entry name" value="PASTA"/>
    <property type="match status" value="3"/>
</dbReference>
<dbReference type="Pfam" id="PF00069">
    <property type="entry name" value="Pkinase"/>
    <property type="match status" value="1"/>
</dbReference>
<dbReference type="PANTHER" id="PTHR43289">
    <property type="entry name" value="MITOGEN-ACTIVATED PROTEIN KINASE KINASE KINASE 20-RELATED"/>
    <property type="match status" value="1"/>
</dbReference>
<keyword evidence="5 10" id="KW-0547">Nucleotide-binding</keyword>
<dbReference type="Gene3D" id="3.30.200.20">
    <property type="entry name" value="Phosphorylase Kinase, domain 1"/>
    <property type="match status" value="1"/>
</dbReference>
<feature type="domain" description="PASTA" evidence="14">
    <location>
        <begin position="449"/>
        <end position="515"/>
    </location>
</feature>
<dbReference type="PROSITE" id="PS50011">
    <property type="entry name" value="PROTEIN_KINASE_DOM"/>
    <property type="match status" value="1"/>
</dbReference>
<evidence type="ECO:0000313" key="15">
    <source>
        <dbReference type="EMBL" id="MFC4429219.1"/>
    </source>
</evidence>
<dbReference type="SMART" id="SM00220">
    <property type="entry name" value="S_TKc"/>
    <property type="match status" value="1"/>
</dbReference>
<keyword evidence="12" id="KW-0812">Transmembrane</keyword>
<dbReference type="EMBL" id="JBHSEN010000001">
    <property type="protein sequence ID" value="MFC4429219.1"/>
    <property type="molecule type" value="Genomic_DNA"/>
</dbReference>
<evidence type="ECO:0000256" key="2">
    <source>
        <dbReference type="ARBA" id="ARBA00022527"/>
    </source>
</evidence>
<feature type="compositionally biased region" description="Low complexity" evidence="11">
    <location>
        <begin position="667"/>
        <end position="702"/>
    </location>
</feature>
<dbReference type="PROSITE" id="PS00108">
    <property type="entry name" value="PROTEIN_KINASE_ST"/>
    <property type="match status" value="1"/>
</dbReference>
<feature type="region of interest" description="Disordered" evidence="11">
    <location>
        <begin position="348"/>
        <end position="414"/>
    </location>
</feature>
<keyword evidence="3" id="KW-0808">Transferase</keyword>
<dbReference type="InterPro" id="IPR017441">
    <property type="entry name" value="Protein_kinase_ATP_BS"/>
</dbReference>